<organism evidence="7 8">
    <name type="scientific">Ladona fulva</name>
    <name type="common">Scarce chaser dragonfly</name>
    <name type="synonym">Libellula fulva</name>
    <dbReference type="NCBI Taxonomy" id="123851"/>
    <lineage>
        <taxon>Eukaryota</taxon>
        <taxon>Metazoa</taxon>
        <taxon>Ecdysozoa</taxon>
        <taxon>Arthropoda</taxon>
        <taxon>Hexapoda</taxon>
        <taxon>Insecta</taxon>
        <taxon>Pterygota</taxon>
        <taxon>Palaeoptera</taxon>
        <taxon>Odonata</taxon>
        <taxon>Epiprocta</taxon>
        <taxon>Anisoptera</taxon>
        <taxon>Libelluloidea</taxon>
        <taxon>Libellulidae</taxon>
        <taxon>Ladona</taxon>
    </lineage>
</organism>
<evidence type="ECO:0000256" key="1">
    <source>
        <dbReference type="ARBA" id="ARBA00022737"/>
    </source>
</evidence>
<comment type="caution">
    <text evidence="7">The sequence shown here is derived from an EMBL/GenBank/DDBJ whole genome shotgun (WGS) entry which is preliminary data.</text>
</comment>
<dbReference type="Gene3D" id="3.40.1090.10">
    <property type="entry name" value="Cytosolic phospholipase A2 catalytic domain"/>
    <property type="match status" value="1"/>
</dbReference>
<keyword evidence="8" id="KW-1185">Reference proteome</keyword>
<feature type="domain" description="PNPLA" evidence="6">
    <location>
        <begin position="1"/>
        <end position="145"/>
    </location>
</feature>
<dbReference type="GO" id="GO:0047499">
    <property type="term" value="F:calcium-independent phospholipase A2 activity"/>
    <property type="evidence" value="ECO:0007669"/>
    <property type="project" value="InterPro"/>
</dbReference>
<gene>
    <name evidence="7" type="ORF">J437_LFUL017785</name>
</gene>
<evidence type="ECO:0000256" key="3">
    <source>
        <dbReference type="ARBA" id="ARBA00023043"/>
    </source>
</evidence>
<dbReference type="GO" id="GO:0052816">
    <property type="term" value="F:long-chain fatty acyl-CoA hydrolase activity"/>
    <property type="evidence" value="ECO:0007669"/>
    <property type="project" value="TreeGrafter"/>
</dbReference>
<comment type="caution">
    <text evidence="5">Lacks conserved residue(s) required for the propagation of feature annotation.</text>
</comment>
<dbReference type="Proteomes" id="UP000792457">
    <property type="component" value="Unassembled WGS sequence"/>
</dbReference>
<dbReference type="PANTHER" id="PTHR24139:SF34">
    <property type="entry name" value="85_88 KDA CALCIUM-INDEPENDENT PHOSPHOLIPASE A2"/>
    <property type="match status" value="1"/>
</dbReference>
<evidence type="ECO:0000313" key="7">
    <source>
        <dbReference type="EMBL" id="KAG8238299.1"/>
    </source>
</evidence>
<evidence type="ECO:0000256" key="2">
    <source>
        <dbReference type="ARBA" id="ARBA00022801"/>
    </source>
</evidence>
<reference evidence="7" key="2">
    <citation type="submission" date="2017-10" db="EMBL/GenBank/DDBJ databases">
        <title>Ladona fulva Genome sequencing and assembly.</title>
        <authorList>
            <person name="Murali S."/>
            <person name="Richards S."/>
            <person name="Bandaranaike D."/>
            <person name="Bellair M."/>
            <person name="Blankenburg K."/>
            <person name="Chao H."/>
            <person name="Dinh H."/>
            <person name="Doddapaneni H."/>
            <person name="Dugan-Rocha S."/>
            <person name="Elkadiri S."/>
            <person name="Gnanaolivu R."/>
            <person name="Hernandez B."/>
            <person name="Skinner E."/>
            <person name="Javaid M."/>
            <person name="Lee S."/>
            <person name="Li M."/>
            <person name="Ming W."/>
            <person name="Munidasa M."/>
            <person name="Muniz J."/>
            <person name="Nguyen L."/>
            <person name="Hughes D."/>
            <person name="Osuji N."/>
            <person name="Pu L.-L."/>
            <person name="Puazo M."/>
            <person name="Qu C."/>
            <person name="Quiroz J."/>
            <person name="Raj R."/>
            <person name="Weissenberger G."/>
            <person name="Xin Y."/>
            <person name="Zou X."/>
            <person name="Han Y."/>
            <person name="Worley K."/>
            <person name="Muzny D."/>
            <person name="Gibbs R."/>
        </authorList>
    </citation>
    <scope>NUCLEOTIDE SEQUENCE</scope>
    <source>
        <strain evidence="7">Sampled in the wild</strain>
    </source>
</reference>
<dbReference type="OrthoDB" id="10021675at2759"/>
<keyword evidence="3" id="KW-0040">ANK repeat</keyword>
<keyword evidence="1" id="KW-0677">Repeat</keyword>
<name>A0A8K0KN17_LADFU</name>
<dbReference type="InterPro" id="IPR047148">
    <property type="entry name" value="PLPL9"/>
</dbReference>
<dbReference type="PANTHER" id="PTHR24139">
    <property type="entry name" value="CALCIUM-INDEPENDENT PHOSPHOLIPASE A2"/>
    <property type="match status" value="1"/>
</dbReference>
<dbReference type="EMBL" id="KZ309329">
    <property type="protein sequence ID" value="KAG8238299.1"/>
    <property type="molecule type" value="Genomic_DNA"/>
</dbReference>
<sequence length="294" mass="32900">MLSKTLMECMGMYFRLKDQAMTGNRPYNSEPLENILKETLGPTSVMADIRDIKLTVTTVLGDRKPAELYLFRNYESPALIMGANDSANKTVRSSCAHLGEAMVGPEMQYLWKVARASGAAPSYFKQFGCFLDGGLIANNPTLDTLTEIHRRNVALHAVGRRSEVFKPTTLVSMGTGIPPTVNVREIDVCRPERIWDYSRLVSGISALGNLLVDQATASDAHVVDRAKAWCSMIGLPYFRFCPPLSSDIAMDETSDETLVHMLWETKVYMRRRTYDVQVLAKRLLHQPVHSHVSL</sequence>
<dbReference type="SUPFAM" id="SSF52151">
    <property type="entry name" value="FabD/lysophospholipase-like"/>
    <property type="match status" value="1"/>
</dbReference>
<dbReference type="GO" id="GO:0006629">
    <property type="term" value="P:lipid metabolic process"/>
    <property type="evidence" value="ECO:0007669"/>
    <property type="project" value="UniProtKB-KW"/>
</dbReference>
<evidence type="ECO:0000259" key="6">
    <source>
        <dbReference type="PROSITE" id="PS51635"/>
    </source>
</evidence>
<keyword evidence="4" id="KW-0443">Lipid metabolism</keyword>
<dbReference type="PROSITE" id="PS51635">
    <property type="entry name" value="PNPLA"/>
    <property type="match status" value="1"/>
</dbReference>
<reference evidence="7" key="1">
    <citation type="submission" date="2013-04" db="EMBL/GenBank/DDBJ databases">
        <authorList>
            <person name="Qu J."/>
            <person name="Murali S.C."/>
            <person name="Bandaranaike D."/>
            <person name="Bellair M."/>
            <person name="Blankenburg K."/>
            <person name="Chao H."/>
            <person name="Dinh H."/>
            <person name="Doddapaneni H."/>
            <person name="Downs B."/>
            <person name="Dugan-Rocha S."/>
            <person name="Elkadiri S."/>
            <person name="Gnanaolivu R.D."/>
            <person name="Hernandez B."/>
            <person name="Javaid M."/>
            <person name="Jayaseelan J.C."/>
            <person name="Lee S."/>
            <person name="Li M."/>
            <person name="Ming W."/>
            <person name="Munidasa M."/>
            <person name="Muniz J."/>
            <person name="Nguyen L."/>
            <person name="Ongeri F."/>
            <person name="Osuji N."/>
            <person name="Pu L.-L."/>
            <person name="Puazo M."/>
            <person name="Qu C."/>
            <person name="Quiroz J."/>
            <person name="Raj R."/>
            <person name="Weissenberger G."/>
            <person name="Xin Y."/>
            <person name="Zou X."/>
            <person name="Han Y."/>
            <person name="Richards S."/>
            <person name="Worley K."/>
            <person name="Muzny D."/>
            <person name="Gibbs R."/>
        </authorList>
    </citation>
    <scope>NUCLEOTIDE SEQUENCE</scope>
    <source>
        <strain evidence="7">Sampled in the wild</strain>
    </source>
</reference>
<dbReference type="InterPro" id="IPR016035">
    <property type="entry name" value="Acyl_Trfase/lysoPLipase"/>
</dbReference>
<dbReference type="AlphaFoldDB" id="A0A8K0KN17"/>
<dbReference type="InterPro" id="IPR002641">
    <property type="entry name" value="PNPLA_dom"/>
</dbReference>
<evidence type="ECO:0000256" key="4">
    <source>
        <dbReference type="ARBA" id="ARBA00023098"/>
    </source>
</evidence>
<proteinExistence type="predicted"/>
<evidence type="ECO:0000313" key="8">
    <source>
        <dbReference type="Proteomes" id="UP000792457"/>
    </source>
</evidence>
<dbReference type="GO" id="GO:2000304">
    <property type="term" value="P:positive regulation of ceramide biosynthetic process"/>
    <property type="evidence" value="ECO:0007669"/>
    <property type="project" value="TreeGrafter"/>
</dbReference>
<evidence type="ECO:0000256" key="5">
    <source>
        <dbReference type="PROSITE-ProRule" id="PRU01161"/>
    </source>
</evidence>
<feature type="short sequence motif" description="DGA/G" evidence="5">
    <location>
        <begin position="132"/>
        <end position="134"/>
    </location>
</feature>
<protein>
    <recommendedName>
        <fullName evidence="6">PNPLA domain-containing protein</fullName>
    </recommendedName>
</protein>
<dbReference type="GO" id="GO:0005739">
    <property type="term" value="C:mitochondrion"/>
    <property type="evidence" value="ECO:0007669"/>
    <property type="project" value="TreeGrafter"/>
</dbReference>
<keyword evidence="2" id="KW-0378">Hydrolase</keyword>
<accession>A0A8K0KN17</accession>